<dbReference type="GO" id="GO:0019867">
    <property type="term" value="C:outer membrane"/>
    <property type="evidence" value="ECO:0007669"/>
    <property type="project" value="InterPro"/>
</dbReference>
<evidence type="ECO:0000256" key="4">
    <source>
        <dbReference type="ARBA" id="ARBA00023136"/>
    </source>
</evidence>
<feature type="domain" description="POTRA" evidence="9">
    <location>
        <begin position="42"/>
        <end position="151"/>
    </location>
</feature>
<dbReference type="InterPro" id="IPR010827">
    <property type="entry name" value="BamA/TamA_POTRA"/>
</dbReference>
<protein>
    <submittedName>
        <fullName evidence="10">Outer membrane protein assembly factor BamA</fullName>
    </submittedName>
</protein>
<accession>A0A2T5C5G3</accession>
<dbReference type="Pfam" id="PF07244">
    <property type="entry name" value="POTRA"/>
    <property type="match status" value="1"/>
</dbReference>
<reference evidence="10 11" key="1">
    <citation type="submission" date="2018-04" db="EMBL/GenBank/DDBJ databases">
        <title>Genomic Encyclopedia of Archaeal and Bacterial Type Strains, Phase II (KMG-II): from individual species to whole genera.</title>
        <authorList>
            <person name="Goeker M."/>
        </authorList>
    </citation>
    <scope>NUCLEOTIDE SEQUENCE [LARGE SCALE GENOMIC DNA]</scope>
    <source>
        <strain evidence="10 11">DSM 28823</strain>
    </source>
</reference>
<evidence type="ECO:0000256" key="2">
    <source>
        <dbReference type="ARBA" id="ARBA00022692"/>
    </source>
</evidence>
<dbReference type="PANTHER" id="PTHR12815:SF47">
    <property type="entry name" value="TRANSLOCATION AND ASSEMBLY MODULE SUBUNIT TAMA"/>
    <property type="match status" value="1"/>
</dbReference>
<dbReference type="PANTHER" id="PTHR12815">
    <property type="entry name" value="SORTING AND ASSEMBLY MACHINERY SAMM50 PROTEIN FAMILY MEMBER"/>
    <property type="match status" value="1"/>
</dbReference>
<feature type="coiled-coil region" evidence="6">
    <location>
        <begin position="41"/>
        <end position="68"/>
    </location>
</feature>
<evidence type="ECO:0000313" key="11">
    <source>
        <dbReference type="Proteomes" id="UP000243525"/>
    </source>
</evidence>
<dbReference type="EMBL" id="QAAD01000002">
    <property type="protein sequence ID" value="PTN10156.1"/>
    <property type="molecule type" value="Genomic_DNA"/>
</dbReference>
<comment type="caution">
    <text evidence="10">The sequence shown here is derived from an EMBL/GenBank/DDBJ whole genome shotgun (WGS) entry which is preliminary data.</text>
</comment>
<keyword evidence="3 7" id="KW-0732">Signal</keyword>
<evidence type="ECO:0000256" key="6">
    <source>
        <dbReference type="SAM" id="Coils"/>
    </source>
</evidence>
<feature type="signal peptide" evidence="7">
    <location>
        <begin position="1"/>
        <end position="32"/>
    </location>
</feature>
<dbReference type="Proteomes" id="UP000243525">
    <property type="component" value="Unassembled WGS sequence"/>
</dbReference>
<gene>
    <name evidence="10" type="ORF">C8N47_102141</name>
</gene>
<dbReference type="Gene3D" id="2.40.160.50">
    <property type="entry name" value="membrane protein fhac: a member of the omp85/tpsb transporter family"/>
    <property type="match status" value="1"/>
</dbReference>
<evidence type="ECO:0000256" key="3">
    <source>
        <dbReference type="ARBA" id="ARBA00022729"/>
    </source>
</evidence>
<evidence type="ECO:0000313" key="10">
    <source>
        <dbReference type="EMBL" id="PTN10156.1"/>
    </source>
</evidence>
<comment type="subcellular location">
    <subcellularLocation>
        <location evidence="1">Membrane</location>
    </subcellularLocation>
</comment>
<keyword evidence="4" id="KW-0472">Membrane</keyword>
<evidence type="ECO:0000256" key="1">
    <source>
        <dbReference type="ARBA" id="ARBA00004370"/>
    </source>
</evidence>
<evidence type="ECO:0000256" key="7">
    <source>
        <dbReference type="SAM" id="SignalP"/>
    </source>
</evidence>
<sequence>MIRFMQGRTLLLVRRMLVAVLAALLVACSATKFVPEGSYLLNDVDVKVDNKQINKEELKKQVRQKENLSILGFFKFHLAMYNLSSRKKSNDWFKRIGEAPVVYQEFQAQRSVEYLKVYLRNKGYYDAVIEDTVIVHEKRRKVDLKIRVEAGIPYRVKRYTYRIDDPRIAPLIYADSAGQVVKNGDIFDVDQLNKERRRLATILKNHGYFNFTSDHIQFVADTALSNKQVDLEIEVADADFQQQTDSLKHHRKFVLRNFRFNTDFVPPQFLDDSEQLAYDTIFEPPYTFIYKDQLRYKPTLLENLNRMKDSTYYSLRNAEKTFRSLNQIQQFKLVNLNFEPVAGLGNDSIGVLDCNIQLSPAPRQGFSVEVEGTNSSGNLGVAGNLNYQHLNLFHGAEILNVTLKSAWERQEAMISNNALSFNTREYGMEASVTLPKFWAPFSADRIFSYQVPQTVFSTGYNYQRRPDYTRTITNLRLGYQWKSQSFRTNYLNILDWNYVRLSAFNEDFISSIKDLYIKSSFTDHLIMATNYTLVDNTKNTEKDNTYHYFKWSIESAGNLLSALVKLTGRSKFETVDADTGDQLSYYKVFNTRFAQYLKTDFEFRYGYRFDKFNSLVSRAFLGVALPYGNFDVLPFEKKYFGGGANGIRAWQVRTLGPGTYKASEDEYPNQSADIKLEANVEYRFRLLSFVEGAFFLDAGNIWAINSKDNREGAQFKPDQFYKQIAIGTGTGLRFDFSYFIFRFDLGLKMRDPSLPAGKRFIWGHYPIRNEHFNFNVAIGYPF</sequence>
<dbReference type="PROSITE" id="PS51257">
    <property type="entry name" value="PROKAR_LIPOPROTEIN"/>
    <property type="match status" value="1"/>
</dbReference>
<keyword evidence="6" id="KW-0175">Coiled coil</keyword>
<evidence type="ECO:0000259" key="8">
    <source>
        <dbReference type="Pfam" id="PF01103"/>
    </source>
</evidence>
<feature type="chain" id="PRO_5015687218" evidence="7">
    <location>
        <begin position="33"/>
        <end position="782"/>
    </location>
</feature>
<dbReference type="OrthoDB" id="9814535at2"/>
<feature type="domain" description="Bacterial surface antigen (D15)" evidence="8">
    <location>
        <begin position="419"/>
        <end position="769"/>
    </location>
</feature>
<dbReference type="Pfam" id="PF01103">
    <property type="entry name" value="Omp85"/>
    <property type="match status" value="1"/>
</dbReference>
<name>A0A2T5C5G3_9BACT</name>
<dbReference type="InterPro" id="IPR000184">
    <property type="entry name" value="Bac_surfAg_D15"/>
</dbReference>
<dbReference type="InterPro" id="IPR039910">
    <property type="entry name" value="D15-like"/>
</dbReference>
<keyword evidence="11" id="KW-1185">Reference proteome</keyword>
<evidence type="ECO:0000259" key="9">
    <source>
        <dbReference type="Pfam" id="PF07244"/>
    </source>
</evidence>
<proteinExistence type="predicted"/>
<keyword evidence="2" id="KW-0812">Transmembrane</keyword>
<dbReference type="AlphaFoldDB" id="A0A2T5C5G3"/>
<organism evidence="10 11">
    <name type="scientific">Mangrovibacterium marinum</name>
    <dbReference type="NCBI Taxonomy" id="1639118"/>
    <lineage>
        <taxon>Bacteria</taxon>
        <taxon>Pseudomonadati</taxon>
        <taxon>Bacteroidota</taxon>
        <taxon>Bacteroidia</taxon>
        <taxon>Marinilabiliales</taxon>
        <taxon>Prolixibacteraceae</taxon>
        <taxon>Mangrovibacterium</taxon>
    </lineage>
</organism>
<dbReference type="Gene3D" id="3.10.20.310">
    <property type="entry name" value="membrane protein fhac"/>
    <property type="match status" value="2"/>
</dbReference>
<evidence type="ECO:0000256" key="5">
    <source>
        <dbReference type="ARBA" id="ARBA00023237"/>
    </source>
</evidence>
<keyword evidence="5" id="KW-0998">Cell outer membrane</keyword>
<dbReference type="RefSeq" id="WP_107820936.1">
    <property type="nucleotide sequence ID" value="NZ_OY782574.1"/>
</dbReference>